<protein>
    <submittedName>
        <fullName evidence="1">Uncharacterized protein</fullName>
    </submittedName>
</protein>
<accession>A0ABZ2YZP3</accession>
<name>A0ABZ2YZP3_9BACT</name>
<keyword evidence="2" id="KW-1185">Reference proteome</keyword>
<reference evidence="1 2" key="1">
    <citation type="submission" date="2024-03" db="EMBL/GenBank/DDBJ databases">
        <title>Chitinophaga caseinilytica sp. nov., a casein hydrolysing bacterium isolated from forest soil.</title>
        <authorList>
            <person name="Lee D.S."/>
            <person name="Han D.M."/>
            <person name="Baek J.H."/>
            <person name="Choi D.G."/>
            <person name="Jeon J.H."/>
            <person name="Jeon C.O."/>
        </authorList>
    </citation>
    <scope>NUCLEOTIDE SEQUENCE [LARGE SCALE GENOMIC DNA]</scope>
    <source>
        <strain evidence="1 2">KACC 19118</strain>
    </source>
</reference>
<dbReference type="RefSeq" id="WP_341839409.1">
    <property type="nucleotide sequence ID" value="NZ_CP149792.1"/>
</dbReference>
<dbReference type="EMBL" id="CP150096">
    <property type="protein sequence ID" value="WZN44630.1"/>
    <property type="molecule type" value="Genomic_DNA"/>
</dbReference>
<evidence type="ECO:0000313" key="1">
    <source>
        <dbReference type="EMBL" id="WZN44630.1"/>
    </source>
</evidence>
<proteinExistence type="predicted"/>
<evidence type="ECO:0000313" key="2">
    <source>
        <dbReference type="Proteomes" id="UP001449657"/>
    </source>
</evidence>
<sequence>MAHYYMEHHSDESFLVYREDVLLLTVHRRRGWDTVLRSEYFLGEKRIMAASLSEFLWSWRLKITFLDPAYSIAREGNGVGKFRVPEGVIEVKHAVLRNPVRTFWLNGEKMGFADMNMRKSFAPFEYQLELSGSPELEMYFLLAMILSEPDMTT</sequence>
<organism evidence="1 2">
    <name type="scientific">Chitinophaga caseinilytica</name>
    <dbReference type="NCBI Taxonomy" id="2267521"/>
    <lineage>
        <taxon>Bacteria</taxon>
        <taxon>Pseudomonadati</taxon>
        <taxon>Bacteroidota</taxon>
        <taxon>Chitinophagia</taxon>
        <taxon>Chitinophagales</taxon>
        <taxon>Chitinophagaceae</taxon>
        <taxon>Chitinophaga</taxon>
    </lineage>
</organism>
<gene>
    <name evidence="1" type="ORF">WJU22_17175</name>
</gene>
<dbReference type="Proteomes" id="UP001449657">
    <property type="component" value="Chromosome"/>
</dbReference>